<dbReference type="Gene3D" id="1.20.1250.20">
    <property type="entry name" value="MFS general substrate transporter like domains"/>
    <property type="match status" value="1"/>
</dbReference>
<sequence>MATSANSFNLPKGQKIAMIIALLVGAFMGIINETLLATALPTIQHAFQISQAQVQWLTTAFLMVNGIMIPISAYFIERFTTRGLFLTAISLFGIGTLTAALAPVFPVLLLGRVIQASGSGIMLPLLMTVLLAIIPVEKRGTTMGLIGIVIAFGPAIGPTLSGWLLEHFEWRALFLTVLPIVVVTIILAALFLKNVTDLGKPKLDVLSVILSSLGFGGFLYGFSIGSEHGWGSAAVLIAIIGGAILITLFILRQLKLRQPILEFRIFKFRIFSLAIVITMAVMISLIGAETLLPLFMQNTLGFSPLESGLMLLPGAIVIGIMSPITGILFDRFGGKYLAITGLTIVTVTTFFFTNLSMETSFAYLSTIYAIRMFGLSFALMPVMTSALNQLPPKWYAHGSAMANTLQQISASIGTAILVTLTTVGAKQFTPEENESADAIGQLAQIQGFEWAFMGSTVLAFVGLVLAFFLSSPKEEKEMTRKINEKSMSE</sequence>
<dbReference type="InterPro" id="IPR004638">
    <property type="entry name" value="EmrB-like"/>
</dbReference>
<organism evidence="9 10">
    <name type="scientific">Oceanobacillus picturae</name>
    <dbReference type="NCBI Taxonomy" id="171693"/>
    <lineage>
        <taxon>Bacteria</taxon>
        <taxon>Bacillati</taxon>
        <taxon>Bacillota</taxon>
        <taxon>Bacilli</taxon>
        <taxon>Bacillales</taxon>
        <taxon>Bacillaceae</taxon>
        <taxon>Oceanobacillus</taxon>
    </lineage>
</organism>
<dbReference type="Pfam" id="PF07690">
    <property type="entry name" value="MFS_1"/>
    <property type="match status" value="1"/>
</dbReference>
<feature type="transmembrane region" description="Helical" evidence="7">
    <location>
        <begin position="143"/>
        <end position="164"/>
    </location>
</feature>
<feature type="transmembrane region" description="Helical" evidence="7">
    <location>
        <begin position="271"/>
        <end position="296"/>
    </location>
</feature>
<feature type="transmembrane region" description="Helical" evidence="7">
    <location>
        <begin position="203"/>
        <end position="224"/>
    </location>
</feature>
<proteinExistence type="predicted"/>
<evidence type="ECO:0000256" key="4">
    <source>
        <dbReference type="ARBA" id="ARBA00022692"/>
    </source>
</evidence>
<dbReference type="GO" id="GO:0022857">
    <property type="term" value="F:transmembrane transporter activity"/>
    <property type="evidence" value="ECO:0007669"/>
    <property type="project" value="InterPro"/>
</dbReference>
<dbReference type="GO" id="GO:0005886">
    <property type="term" value="C:plasma membrane"/>
    <property type="evidence" value="ECO:0007669"/>
    <property type="project" value="UniProtKB-SubCell"/>
</dbReference>
<feature type="transmembrane region" description="Helical" evidence="7">
    <location>
        <begin position="170"/>
        <end position="191"/>
    </location>
</feature>
<dbReference type="PRINTS" id="PR01036">
    <property type="entry name" value="TCRTETB"/>
</dbReference>
<dbReference type="RefSeq" id="WP_058950110.1">
    <property type="nucleotide sequence ID" value="NZ_BBXV01000023.1"/>
</dbReference>
<feature type="transmembrane region" description="Helical" evidence="7">
    <location>
        <begin position="361"/>
        <end position="387"/>
    </location>
</feature>
<feature type="transmembrane region" description="Helical" evidence="7">
    <location>
        <begin position="83"/>
        <end position="108"/>
    </location>
</feature>
<keyword evidence="2" id="KW-0813">Transport</keyword>
<dbReference type="Proteomes" id="UP000052946">
    <property type="component" value="Unassembled WGS sequence"/>
</dbReference>
<dbReference type="InterPro" id="IPR020846">
    <property type="entry name" value="MFS_dom"/>
</dbReference>
<comment type="subcellular location">
    <subcellularLocation>
        <location evidence="1">Cell membrane</location>
        <topology evidence="1">Multi-pass membrane protein</topology>
    </subcellularLocation>
</comment>
<dbReference type="PROSITE" id="PS50850">
    <property type="entry name" value="MFS"/>
    <property type="match status" value="1"/>
</dbReference>
<feature type="domain" description="Major facilitator superfamily (MFS) profile" evidence="8">
    <location>
        <begin position="18"/>
        <end position="474"/>
    </location>
</feature>
<dbReference type="EMBL" id="BBXV01000023">
    <property type="protein sequence ID" value="GAQ17905.1"/>
    <property type="molecule type" value="Genomic_DNA"/>
</dbReference>
<evidence type="ECO:0000259" key="8">
    <source>
        <dbReference type="PROSITE" id="PS50850"/>
    </source>
</evidence>
<reference evidence="10" key="1">
    <citation type="submission" date="2015-07" db="EMBL/GenBank/DDBJ databases">
        <title>Draft Genome Sequence of Oceanobacillus picturae Heshi-B3 that Was Isolated from Fermented Rice Bran with Aging Salted Mackerel, Which Was Named Heshiko as Traditional Fermented Seafood in Japan.</title>
        <authorList>
            <person name="Akuzawa S."/>
            <person name="Nakagawa J."/>
            <person name="Kanekatsu T."/>
            <person name="Kanesaki Y."/>
            <person name="Suzuki T."/>
        </authorList>
    </citation>
    <scope>NUCLEOTIDE SEQUENCE [LARGE SCALE GENOMIC DNA]</scope>
    <source>
        <strain evidence="10">Heshi-B3</strain>
    </source>
</reference>
<feature type="transmembrane region" description="Helical" evidence="7">
    <location>
        <begin position="308"/>
        <end position="329"/>
    </location>
</feature>
<dbReference type="SUPFAM" id="SSF103473">
    <property type="entry name" value="MFS general substrate transporter"/>
    <property type="match status" value="2"/>
</dbReference>
<dbReference type="AlphaFoldDB" id="A0A0U9H9C3"/>
<feature type="transmembrane region" description="Helical" evidence="7">
    <location>
        <begin position="336"/>
        <end position="355"/>
    </location>
</feature>
<evidence type="ECO:0000256" key="2">
    <source>
        <dbReference type="ARBA" id="ARBA00022448"/>
    </source>
</evidence>
<evidence type="ECO:0000256" key="3">
    <source>
        <dbReference type="ARBA" id="ARBA00022475"/>
    </source>
</evidence>
<dbReference type="PANTHER" id="PTHR42718:SF24">
    <property type="entry name" value="MAJOR FACILITATOR SUPERFAMILY (MFS) PROFILE DOMAIN-CONTAINING PROTEIN"/>
    <property type="match status" value="1"/>
</dbReference>
<feature type="transmembrane region" description="Helical" evidence="7">
    <location>
        <begin position="408"/>
        <end position="428"/>
    </location>
</feature>
<feature type="transmembrane region" description="Helical" evidence="7">
    <location>
        <begin position="230"/>
        <end position="251"/>
    </location>
</feature>
<evidence type="ECO:0000256" key="5">
    <source>
        <dbReference type="ARBA" id="ARBA00022989"/>
    </source>
</evidence>
<gene>
    <name evidence="9" type="ORF">OPHB3_1842</name>
</gene>
<keyword evidence="6 7" id="KW-0472">Membrane</keyword>
<accession>A0A0U9H9C3</accession>
<comment type="caution">
    <text evidence="9">The sequence shown here is derived from an EMBL/GenBank/DDBJ whole genome shotgun (WGS) entry which is preliminary data.</text>
</comment>
<feature type="transmembrane region" description="Helical" evidence="7">
    <location>
        <begin position="16"/>
        <end position="36"/>
    </location>
</feature>
<evidence type="ECO:0000256" key="7">
    <source>
        <dbReference type="SAM" id="Phobius"/>
    </source>
</evidence>
<feature type="transmembrane region" description="Helical" evidence="7">
    <location>
        <begin position="56"/>
        <end position="76"/>
    </location>
</feature>
<keyword evidence="5 7" id="KW-1133">Transmembrane helix</keyword>
<name>A0A0U9H9C3_9BACI</name>
<dbReference type="PANTHER" id="PTHR42718">
    <property type="entry name" value="MAJOR FACILITATOR SUPERFAMILY MULTIDRUG TRANSPORTER MFSC"/>
    <property type="match status" value="1"/>
</dbReference>
<dbReference type="InterPro" id="IPR011701">
    <property type="entry name" value="MFS"/>
</dbReference>
<evidence type="ECO:0000256" key="6">
    <source>
        <dbReference type="ARBA" id="ARBA00023136"/>
    </source>
</evidence>
<dbReference type="CDD" id="cd17503">
    <property type="entry name" value="MFS_LmrB_MDR_like"/>
    <property type="match status" value="1"/>
</dbReference>
<evidence type="ECO:0000313" key="9">
    <source>
        <dbReference type="EMBL" id="GAQ17905.1"/>
    </source>
</evidence>
<protein>
    <submittedName>
        <fullName evidence="9">Multidrug resistance protein B</fullName>
    </submittedName>
</protein>
<dbReference type="OrthoDB" id="9816041at2"/>
<keyword evidence="4 7" id="KW-0812">Transmembrane</keyword>
<keyword evidence="3" id="KW-1003">Cell membrane</keyword>
<dbReference type="NCBIfam" id="TIGR00711">
    <property type="entry name" value="efflux_EmrB"/>
    <property type="match status" value="1"/>
</dbReference>
<feature type="transmembrane region" description="Helical" evidence="7">
    <location>
        <begin position="448"/>
        <end position="470"/>
    </location>
</feature>
<dbReference type="InterPro" id="IPR036259">
    <property type="entry name" value="MFS_trans_sf"/>
</dbReference>
<feature type="transmembrane region" description="Helical" evidence="7">
    <location>
        <begin position="114"/>
        <end position="136"/>
    </location>
</feature>
<reference evidence="9 10" key="2">
    <citation type="journal article" date="2016" name="Genome Announc.">
        <title>Draft Genome Sequence of Oceanobacillus picturae Heshi-B3, Isolated from Fermented Rice Bran in a Traditional Japanese Seafood Dish.</title>
        <authorList>
            <person name="Akuzawa S."/>
            <person name="Nagaoka J."/>
            <person name="Kanekatsu M."/>
            <person name="Kanesaki Y."/>
            <person name="Suzuki T."/>
        </authorList>
    </citation>
    <scope>NUCLEOTIDE SEQUENCE [LARGE SCALE GENOMIC DNA]</scope>
    <source>
        <strain evidence="9 10">Heshi-B3</strain>
    </source>
</reference>
<evidence type="ECO:0000256" key="1">
    <source>
        <dbReference type="ARBA" id="ARBA00004651"/>
    </source>
</evidence>
<dbReference type="Gene3D" id="1.20.1720.10">
    <property type="entry name" value="Multidrug resistance protein D"/>
    <property type="match status" value="1"/>
</dbReference>
<evidence type="ECO:0000313" key="10">
    <source>
        <dbReference type="Proteomes" id="UP000052946"/>
    </source>
</evidence>